<dbReference type="Proteomes" id="UP001159405">
    <property type="component" value="Unassembled WGS sequence"/>
</dbReference>
<dbReference type="PANTHER" id="PTHR22012">
    <property type="entry name" value="FIBROUS SHEATH INTERACTING PROTEIN 1"/>
    <property type="match status" value="1"/>
</dbReference>
<feature type="compositionally biased region" description="Basic and acidic residues" evidence="5">
    <location>
        <begin position="434"/>
        <end position="443"/>
    </location>
</feature>
<proteinExistence type="inferred from homology"/>
<evidence type="ECO:0000256" key="2">
    <source>
        <dbReference type="ARBA" id="ARBA00019480"/>
    </source>
</evidence>
<dbReference type="InterPro" id="IPR026246">
    <property type="entry name" value="Fsip1"/>
</dbReference>
<sequence length="485" mass="54471">MGFLEELPPEVVSVSLEEDIDSEDDSISEEIISQNENDVVIEDIFERSSTTQRNVSNENIEEEDGAESEGTSDKNGHVVKHEVFQNKDCIDQDLDPKIRKGLKKIQKLDAILADKLQREKDVKTHRRRLEKKWREEISQLDQLREQEGHGKVELGVGHALALGPPTDDNQPDDIESVPVTPLFATQPLSHDHLPSPSDRGISSSCDSWAEQDIDDVESKNSKKSRGRKGSKHSKTKGKEQNFVKRNIELAADAGNMIPMTEAEKKRLEQLLSDETDLLMVENAYSEDGLSLPAGEGFTLDSESVASLANIDRKLHDLVPEEEMDLLTTEETWKPLRDLDEVSEDASSVQVDADTTGLGERILREEKEMREMKRRLLAIEADLQALYRENEEESTEVTLSGEILQKLIGRSSRTTSRSTTVSERVMSSLSSARTTTDETIKQEEFQLAPTSPAKRSKMISNSKHSLHTNLFSKENESPCGSNDEEY</sequence>
<evidence type="ECO:0000313" key="7">
    <source>
        <dbReference type="Proteomes" id="UP001159405"/>
    </source>
</evidence>
<feature type="coiled-coil region" evidence="4">
    <location>
        <begin position="361"/>
        <end position="395"/>
    </location>
</feature>
<feature type="compositionally biased region" description="Basic residues" evidence="5">
    <location>
        <begin position="221"/>
        <end position="235"/>
    </location>
</feature>
<accession>A0ABN8NQ24</accession>
<comment type="caution">
    <text evidence="6">The sequence shown here is derived from an EMBL/GenBank/DDBJ whole genome shotgun (WGS) entry which is preliminary data.</text>
</comment>
<protein>
    <recommendedName>
        <fullName evidence="2">Fibrous sheath-interacting protein 1</fullName>
    </recommendedName>
</protein>
<feature type="region of interest" description="Disordered" evidence="5">
    <location>
        <begin position="410"/>
        <end position="485"/>
    </location>
</feature>
<feature type="region of interest" description="Disordered" evidence="5">
    <location>
        <begin position="45"/>
        <end position="77"/>
    </location>
</feature>
<keyword evidence="3 4" id="KW-0175">Coiled coil</keyword>
<evidence type="ECO:0000313" key="6">
    <source>
        <dbReference type="EMBL" id="CAH3117865.1"/>
    </source>
</evidence>
<evidence type="ECO:0000256" key="4">
    <source>
        <dbReference type="SAM" id="Coils"/>
    </source>
</evidence>
<feature type="compositionally biased region" description="Low complexity" evidence="5">
    <location>
        <begin position="410"/>
        <end position="427"/>
    </location>
</feature>
<evidence type="ECO:0000256" key="5">
    <source>
        <dbReference type="SAM" id="MobiDB-lite"/>
    </source>
</evidence>
<feature type="region of interest" description="Disordered" evidence="5">
    <location>
        <begin position="144"/>
        <end position="177"/>
    </location>
</feature>
<keyword evidence="7" id="KW-1185">Reference proteome</keyword>
<feature type="region of interest" description="Disordered" evidence="5">
    <location>
        <begin position="186"/>
        <end position="205"/>
    </location>
</feature>
<organism evidence="6 7">
    <name type="scientific">Porites lobata</name>
    <dbReference type="NCBI Taxonomy" id="104759"/>
    <lineage>
        <taxon>Eukaryota</taxon>
        <taxon>Metazoa</taxon>
        <taxon>Cnidaria</taxon>
        <taxon>Anthozoa</taxon>
        <taxon>Hexacorallia</taxon>
        <taxon>Scleractinia</taxon>
        <taxon>Fungiina</taxon>
        <taxon>Poritidae</taxon>
        <taxon>Porites</taxon>
    </lineage>
</organism>
<name>A0ABN8NQ24_9CNID</name>
<dbReference type="PRINTS" id="PR02075">
    <property type="entry name" value="FIBSHEATHIP1"/>
</dbReference>
<feature type="compositionally biased region" description="Polar residues" evidence="5">
    <location>
        <begin position="457"/>
        <end position="471"/>
    </location>
</feature>
<reference evidence="6 7" key="1">
    <citation type="submission" date="2022-05" db="EMBL/GenBank/DDBJ databases">
        <authorList>
            <consortium name="Genoscope - CEA"/>
            <person name="William W."/>
        </authorList>
    </citation>
    <scope>NUCLEOTIDE SEQUENCE [LARGE SCALE GENOMIC DNA]</scope>
</reference>
<dbReference type="PANTHER" id="PTHR22012:SF2">
    <property type="entry name" value="FIBROUS SHEATH-INTERACTING PROTEIN 1"/>
    <property type="match status" value="1"/>
</dbReference>
<feature type="region of interest" description="Disordered" evidence="5">
    <location>
        <begin position="212"/>
        <end position="242"/>
    </location>
</feature>
<evidence type="ECO:0000256" key="1">
    <source>
        <dbReference type="ARBA" id="ARBA00010495"/>
    </source>
</evidence>
<evidence type="ECO:0000256" key="3">
    <source>
        <dbReference type="ARBA" id="ARBA00023054"/>
    </source>
</evidence>
<dbReference type="EMBL" id="CALNXK010000031">
    <property type="protein sequence ID" value="CAH3117865.1"/>
    <property type="molecule type" value="Genomic_DNA"/>
</dbReference>
<dbReference type="Pfam" id="PF15554">
    <property type="entry name" value="FSIP1"/>
    <property type="match status" value="1"/>
</dbReference>
<feature type="compositionally biased region" description="Polar residues" evidence="5">
    <location>
        <begin position="47"/>
        <end position="58"/>
    </location>
</feature>
<gene>
    <name evidence="6" type="ORF">PLOB_00026127</name>
</gene>
<comment type="similarity">
    <text evidence="1">Belongs to the FSIP1 family.</text>
</comment>